<keyword evidence="8" id="KW-1185">Reference proteome</keyword>
<dbReference type="PANTHER" id="PTHR13634:SF0">
    <property type="entry name" value="RIBOSOME BIOGENESIS PROTEIN BRX1 HOMOLOG"/>
    <property type="match status" value="1"/>
</dbReference>
<reference evidence="7 8" key="1">
    <citation type="submission" date="2023-09" db="EMBL/GenBank/DDBJ databases">
        <title>Pangenome analysis of Batrachochytrium dendrobatidis and related Chytrids.</title>
        <authorList>
            <person name="Yacoub M.N."/>
            <person name="Stajich J.E."/>
            <person name="James T.Y."/>
        </authorList>
    </citation>
    <scope>NUCLEOTIDE SEQUENCE [LARGE SCALE GENOMIC DNA]</scope>
    <source>
        <strain evidence="7 8">JEL0888</strain>
    </source>
</reference>
<sequence>MAKTVARHAHGGGAGGSRPAGANAQAKKNSTASGALRARSQHGKANARRDADDDDDTRKRQKRELVSVKSSHGGGDEDDAEDDDAWDDGSEDDEDDDDEDDGDAGEGADNTDEGGEDDDEHVAALRALASTSSGRKSLLVKHLQAQIGEGEGEDEDEDEDDNGEDGQEEDEGQDDGDDDAGDGDGADDEKPAGSKAVASRNGAADGPIPKNKQRVLLIASRGITHRFRHLMNEFHLLMPHSKKDAKLDSKSHLEDLNELAELNNCNNCVYFETRRHQDMYMWMSKTPNGPSVRFMVRNVHTMDELKMTGNCLKGSRPILSFDKAFDGQPHLQLLREMFVQTFGVPRTSRKIKPFIDHIMSFSVADNKIWLRNFQIVEKPIEKGMREKPISLVEIGPRCVLDIIRIFDGSFGGTTLYENPHFISPNDVRRTIKAKITEQHRARIASKEERDLKKLRDLPAPDPFADVFA</sequence>
<evidence type="ECO:0000313" key="8">
    <source>
        <dbReference type="Proteomes" id="UP001527925"/>
    </source>
</evidence>
<dbReference type="InterPro" id="IPR026532">
    <property type="entry name" value="BRX1"/>
</dbReference>
<feature type="compositionally biased region" description="Basic residues" evidence="5">
    <location>
        <begin position="1"/>
        <end position="10"/>
    </location>
</feature>
<dbReference type="InterPro" id="IPR007109">
    <property type="entry name" value="Brix"/>
</dbReference>
<accession>A0ABR4N8B0</accession>
<evidence type="ECO:0000259" key="6">
    <source>
        <dbReference type="PROSITE" id="PS50833"/>
    </source>
</evidence>
<dbReference type="Proteomes" id="UP001527925">
    <property type="component" value="Unassembled WGS sequence"/>
</dbReference>
<organism evidence="7 8">
    <name type="scientific">Polyrhizophydium stewartii</name>
    <dbReference type="NCBI Taxonomy" id="2732419"/>
    <lineage>
        <taxon>Eukaryota</taxon>
        <taxon>Fungi</taxon>
        <taxon>Fungi incertae sedis</taxon>
        <taxon>Chytridiomycota</taxon>
        <taxon>Chytridiomycota incertae sedis</taxon>
        <taxon>Chytridiomycetes</taxon>
        <taxon>Rhizophydiales</taxon>
        <taxon>Rhizophydiales incertae sedis</taxon>
        <taxon>Polyrhizophydium</taxon>
    </lineage>
</organism>
<comment type="subcellular location">
    <subcellularLocation>
        <location evidence="1">Nucleus</location>
        <location evidence="1">Nucleolus</location>
    </subcellularLocation>
</comment>
<feature type="compositionally biased region" description="Acidic residues" evidence="5">
    <location>
        <begin position="76"/>
        <end position="120"/>
    </location>
</feature>
<feature type="compositionally biased region" description="Acidic residues" evidence="5">
    <location>
        <begin position="150"/>
        <end position="187"/>
    </location>
</feature>
<protein>
    <submittedName>
        <fullName evidence="7">Ribosome biogenesis protein brx1</fullName>
    </submittedName>
</protein>
<dbReference type="SMART" id="SM00879">
    <property type="entry name" value="Brix"/>
    <property type="match status" value="1"/>
</dbReference>
<feature type="region of interest" description="Disordered" evidence="5">
    <location>
        <begin position="1"/>
        <end position="209"/>
    </location>
</feature>
<dbReference type="EMBL" id="JADGIZ020000022">
    <property type="protein sequence ID" value="KAL2915689.1"/>
    <property type="molecule type" value="Genomic_DNA"/>
</dbReference>
<dbReference type="Pfam" id="PF04427">
    <property type="entry name" value="Brix"/>
    <property type="match status" value="1"/>
</dbReference>
<dbReference type="PROSITE" id="PS50833">
    <property type="entry name" value="BRIX"/>
    <property type="match status" value="1"/>
</dbReference>
<gene>
    <name evidence="7" type="primary">BRX1</name>
    <name evidence="7" type="ORF">HK105_204874</name>
</gene>
<evidence type="ECO:0000256" key="2">
    <source>
        <dbReference type="ARBA" id="ARBA00006369"/>
    </source>
</evidence>
<keyword evidence="3" id="KW-0690">Ribosome biogenesis</keyword>
<proteinExistence type="inferred from homology"/>
<dbReference type="Gene3D" id="3.40.50.10480">
    <property type="entry name" value="Probable brix-domain ribosomal biogenesis protein"/>
    <property type="match status" value="1"/>
</dbReference>
<name>A0ABR4N8B0_9FUNG</name>
<dbReference type="SUPFAM" id="SSF52954">
    <property type="entry name" value="Class II aaRS ABD-related"/>
    <property type="match status" value="1"/>
</dbReference>
<evidence type="ECO:0000256" key="4">
    <source>
        <dbReference type="ARBA" id="ARBA00023242"/>
    </source>
</evidence>
<evidence type="ECO:0000313" key="7">
    <source>
        <dbReference type="EMBL" id="KAL2915689.1"/>
    </source>
</evidence>
<comment type="similarity">
    <text evidence="2">Belongs to the BRX1 family.</text>
</comment>
<comment type="caution">
    <text evidence="7">The sequence shown here is derived from an EMBL/GenBank/DDBJ whole genome shotgun (WGS) entry which is preliminary data.</text>
</comment>
<feature type="domain" description="Brix" evidence="6">
    <location>
        <begin position="213"/>
        <end position="411"/>
    </location>
</feature>
<evidence type="ECO:0000256" key="5">
    <source>
        <dbReference type="SAM" id="MobiDB-lite"/>
    </source>
</evidence>
<evidence type="ECO:0000256" key="3">
    <source>
        <dbReference type="ARBA" id="ARBA00022517"/>
    </source>
</evidence>
<dbReference type="PANTHER" id="PTHR13634">
    <property type="entry name" value="RIBOSOME BIOGENESIS PROTEIN BRIX"/>
    <property type="match status" value="1"/>
</dbReference>
<evidence type="ECO:0000256" key="1">
    <source>
        <dbReference type="ARBA" id="ARBA00004604"/>
    </source>
</evidence>
<keyword evidence="4" id="KW-0539">Nucleus</keyword>